<evidence type="ECO:0000256" key="5">
    <source>
        <dbReference type="PROSITE-ProRule" id="PRU01191"/>
    </source>
</evidence>
<accession>A0A834X3M4</accession>
<dbReference type="PROSITE" id="PS50985">
    <property type="entry name" value="GRAS"/>
    <property type="match status" value="1"/>
</dbReference>
<dbReference type="InterPro" id="IPR005202">
    <property type="entry name" value="TF_GRAS"/>
</dbReference>
<keyword evidence="7" id="KW-1185">Reference proteome</keyword>
<feature type="short sequence motif" description="VHIID" evidence="5">
    <location>
        <begin position="378"/>
        <end position="382"/>
    </location>
</feature>
<evidence type="ECO:0000313" key="6">
    <source>
        <dbReference type="EMBL" id="KAF7837726.1"/>
    </source>
</evidence>
<evidence type="ECO:0000256" key="2">
    <source>
        <dbReference type="ARBA" id="ARBA00023015"/>
    </source>
</evidence>
<gene>
    <name evidence="6" type="ORF">G2W53_006208</name>
</gene>
<dbReference type="PANTHER" id="PTHR31636">
    <property type="entry name" value="OSJNBA0084A10.13 PROTEIN-RELATED"/>
    <property type="match status" value="1"/>
</dbReference>
<dbReference type="GO" id="GO:0005634">
    <property type="term" value="C:nucleus"/>
    <property type="evidence" value="ECO:0007669"/>
    <property type="project" value="UniProtKB-SubCell"/>
</dbReference>
<proteinExistence type="inferred from homology"/>
<dbReference type="Proteomes" id="UP000634136">
    <property type="component" value="Unassembled WGS sequence"/>
</dbReference>
<keyword evidence="4" id="KW-0539">Nucleus</keyword>
<evidence type="ECO:0000256" key="4">
    <source>
        <dbReference type="ARBA" id="ARBA00023242"/>
    </source>
</evidence>
<comment type="caution">
    <text evidence="6">The sequence shown here is derived from an EMBL/GenBank/DDBJ whole genome shotgun (WGS) entry which is preliminary data.</text>
</comment>
<feature type="region of interest" description="Leucine repeat II (LRII)" evidence="5">
    <location>
        <begin position="425"/>
        <end position="457"/>
    </location>
</feature>
<organism evidence="6 7">
    <name type="scientific">Senna tora</name>
    <dbReference type="NCBI Taxonomy" id="362788"/>
    <lineage>
        <taxon>Eukaryota</taxon>
        <taxon>Viridiplantae</taxon>
        <taxon>Streptophyta</taxon>
        <taxon>Embryophyta</taxon>
        <taxon>Tracheophyta</taxon>
        <taxon>Spermatophyta</taxon>
        <taxon>Magnoliopsida</taxon>
        <taxon>eudicotyledons</taxon>
        <taxon>Gunneridae</taxon>
        <taxon>Pentapetalae</taxon>
        <taxon>rosids</taxon>
        <taxon>fabids</taxon>
        <taxon>Fabales</taxon>
        <taxon>Fabaceae</taxon>
        <taxon>Caesalpinioideae</taxon>
        <taxon>Cassia clade</taxon>
        <taxon>Senna</taxon>
    </lineage>
</organism>
<evidence type="ECO:0000313" key="7">
    <source>
        <dbReference type="Proteomes" id="UP000634136"/>
    </source>
</evidence>
<name>A0A834X3M4_9FABA</name>
<dbReference type="EMBL" id="JAAIUW010000003">
    <property type="protein sequence ID" value="KAF7837726.1"/>
    <property type="molecule type" value="Genomic_DNA"/>
</dbReference>
<sequence length="722" mass="80971">MADLYPFNEFNFGGAVVVEDKYSSSNNALWNMSSSEPCINVEVEGKQFQISGAEEWGDSGGGMDMDSFCSVNNFGFFPDHEYLLSSTHQQKEQLSYLDYGPLDNLRFDMVVDNDLPNVVVDSDLHLDVDVTEPTSKESKPSLTFPLASLDLLNNYGNGFKRFNNHNNNNNAEILPEIDHRRNNHESRTMRKLSTEDVMRMAGARLIQSASLCNSELDGLDSSISHPYAFCFSGLTDDEKDDVELAESLLACAEKIGFRQFERATKLLHHCESMCSKTGSPVKRVVSYFAEALRERINRETGRSLSASSPPSKLSIEAETVVRHYRKYIQEPWKFDPDESMLGPSPTSIACHEELPFAQLVEFAGIQAIVENVADSKKIHIIDLGIRKGAQWTILMQALESRSREFPLELLKITAIGTTMKDLLEATGKRLTSFAQSMNIPFCYKIVMVSNMLELKEDLVEKDPEETIAVYTKFALRPMISKPEQLEALMKWVRNLNPVAMVVTEVEANHNSTSFVKRFTEALFYFSAFFDCVDTCMKEEDPNRMVLESLYFSEGIRNIVAREGEERRIRNVKIEVWRAFFGRFGMVEEELSMSSLYQAELVAKRFACGEYCTFEMNGNCLLSGWKGTPLHSLSFGNLLLGIGGSPGGSDDFGAASGVVHPQAYNFNFPIPSMNIPIIAAGAEYRYDLYQNSGTQYINGLTTQTGIVKGHGNGATVYGSFYVR</sequence>
<dbReference type="Pfam" id="PF03514">
    <property type="entry name" value="GRAS"/>
    <property type="match status" value="1"/>
</dbReference>
<keyword evidence="2" id="KW-0805">Transcription regulation</keyword>
<comment type="subcellular location">
    <subcellularLocation>
        <location evidence="1">Nucleus</location>
    </subcellularLocation>
</comment>
<comment type="caution">
    <text evidence="5">Lacks conserved residue(s) required for the propagation of feature annotation.</text>
</comment>
<dbReference type="OrthoDB" id="770224at2759"/>
<dbReference type="AlphaFoldDB" id="A0A834X3M4"/>
<protein>
    <submittedName>
        <fullName evidence="6">DELLA protein RGL1-like</fullName>
    </submittedName>
</protein>
<evidence type="ECO:0000256" key="3">
    <source>
        <dbReference type="ARBA" id="ARBA00023163"/>
    </source>
</evidence>
<feature type="short sequence motif" description="LxCxE motif" evidence="5">
    <location>
        <begin position="249"/>
        <end position="253"/>
    </location>
</feature>
<comment type="similarity">
    <text evidence="5">Belongs to the GRAS family.</text>
</comment>
<feature type="region of interest" description="SAW" evidence="5">
    <location>
        <begin position="560"/>
        <end position="636"/>
    </location>
</feature>
<keyword evidence="3" id="KW-0804">Transcription</keyword>
<reference evidence="6" key="1">
    <citation type="submission" date="2020-09" db="EMBL/GenBank/DDBJ databases">
        <title>Genome-Enabled Discovery of Anthraquinone Biosynthesis in Senna tora.</title>
        <authorList>
            <person name="Kang S.-H."/>
            <person name="Pandey R.P."/>
            <person name="Lee C.-M."/>
            <person name="Sim J.-S."/>
            <person name="Jeong J.-T."/>
            <person name="Choi B.-S."/>
            <person name="Jung M."/>
            <person name="Ginzburg D."/>
            <person name="Zhao K."/>
            <person name="Won S.Y."/>
            <person name="Oh T.-J."/>
            <person name="Yu Y."/>
            <person name="Kim N.-H."/>
            <person name="Lee O.R."/>
            <person name="Lee T.-H."/>
            <person name="Bashyal P."/>
            <person name="Kim T.-S."/>
            <person name="Lee W.-H."/>
            <person name="Kawkins C."/>
            <person name="Kim C.-K."/>
            <person name="Kim J.S."/>
            <person name="Ahn B.O."/>
            <person name="Rhee S.Y."/>
            <person name="Sohng J.K."/>
        </authorList>
    </citation>
    <scope>NUCLEOTIDE SEQUENCE</scope>
    <source>
        <tissue evidence="6">Leaf</tissue>
    </source>
</reference>
<evidence type="ECO:0000256" key="1">
    <source>
        <dbReference type="ARBA" id="ARBA00004123"/>
    </source>
</evidence>